<evidence type="ECO:0000256" key="7">
    <source>
        <dbReference type="ARBA" id="ARBA00022741"/>
    </source>
</evidence>
<dbReference type="Gene3D" id="1.10.1410.10">
    <property type="match status" value="1"/>
</dbReference>
<dbReference type="GO" id="GO:0005524">
    <property type="term" value="F:ATP binding"/>
    <property type="evidence" value="ECO:0007669"/>
    <property type="project" value="UniProtKB-UniRule"/>
</dbReference>
<evidence type="ECO:0000259" key="17">
    <source>
        <dbReference type="Pfam" id="PF20750"/>
    </source>
</evidence>
<dbReference type="GO" id="GO:0031123">
    <property type="term" value="P:RNA 3'-end processing"/>
    <property type="evidence" value="ECO:0007669"/>
    <property type="project" value="InterPro"/>
</dbReference>
<keyword evidence="19" id="KW-1185">Reference proteome</keyword>
<keyword evidence="7 11" id="KW-0547">Nucleotide-binding</keyword>
<dbReference type="Pfam" id="PF04928">
    <property type="entry name" value="PAP_central"/>
    <property type="match status" value="1"/>
</dbReference>
<evidence type="ECO:0000256" key="13">
    <source>
        <dbReference type="PIRSR" id="PIRSR018425-2"/>
    </source>
</evidence>
<dbReference type="InterPro" id="IPR011068">
    <property type="entry name" value="NuclTrfase_I-like_C"/>
</dbReference>
<evidence type="ECO:0000256" key="8">
    <source>
        <dbReference type="ARBA" id="ARBA00022840"/>
    </source>
</evidence>
<dbReference type="Pfam" id="PF20750">
    <property type="entry name" value="PAP_NTPase"/>
    <property type="match status" value="1"/>
</dbReference>
<comment type="cofactor">
    <cofactor evidence="13">
        <name>Mg(2+)</name>
        <dbReference type="ChEBI" id="CHEBI:18420"/>
    </cofactor>
    <text evidence="13">Binds 2 magnesium ions. Also active with manganese.</text>
</comment>
<feature type="binding site" evidence="13">
    <location>
        <position position="67"/>
    </location>
    <ligand>
        <name>Mg(2+)</name>
        <dbReference type="ChEBI" id="CHEBI:18420"/>
        <label>1</label>
        <note>catalytic</note>
    </ligand>
</feature>
<proteinExistence type="inferred from homology"/>
<evidence type="ECO:0000256" key="1">
    <source>
        <dbReference type="ARBA" id="ARBA00001936"/>
    </source>
</evidence>
<dbReference type="Pfam" id="PF04926">
    <property type="entry name" value="PAP_RNA-bind"/>
    <property type="match status" value="1"/>
</dbReference>
<evidence type="ECO:0000256" key="9">
    <source>
        <dbReference type="ARBA" id="ARBA00022842"/>
    </source>
</evidence>
<dbReference type="GO" id="GO:0046872">
    <property type="term" value="F:metal ion binding"/>
    <property type="evidence" value="ECO:0007669"/>
    <property type="project" value="UniProtKB-KW"/>
</dbReference>
<dbReference type="Proteomes" id="UP001146120">
    <property type="component" value="Unassembled WGS sequence"/>
</dbReference>
<evidence type="ECO:0000256" key="10">
    <source>
        <dbReference type="ARBA" id="ARBA00023242"/>
    </source>
</evidence>
<comment type="cofactor">
    <cofactor evidence="1">
        <name>Mn(2+)</name>
        <dbReference type="ChEBI" id="CHEBI:29035"/>
    </cofactor>
</comment>
<keyword evidence="10 11" id="KW-0539">Nucleus</keyword>
<dbReference type="EC" id="2.7.7.19" evidence="11"/>
<organism evidence="18 19">
    <name type="scientific">Lagenidium giganteum</name>
    <dbReference type="NCBI Taxonomy" id="4803"/>
    <lineage>
        <taxon>Eukaryota</taxon>
        <taxon>Sar</taxon>
        <taxon>Stramenopiles</taxon>
        <taxon>Oomycota</taxon>
        <taxon>Peronosporomycetes</taxon>
        <taxon>Pythiales</taxon>
        <taxon>Pythiaceae</taxon>
    </lineage>
</organism>
<feature type="domain" description="Poly(A) polymerase RNA-binding" evidence="15">
    <location>
        <begin position="328"/>
        <end position="384"/>
    </location>
</feature>
<dbReference type="GO" id="GO:0006397">
    <property type="term" value="P:mRNA processing"/>
    <property type="evidence" value="ECO:0007669"/>
    <property type="project" value="UniProtKB-KW"/>
</dbReference>
<evidence type="ECO:0000256" key="12">
    <source>
        <dbReference type="PIRSR" id="PIRSR018425-1"/>
    </source>
</evidence>
<protein>
    <recommendedName>
        <fullName evidence="11">Poly(A) polymerase</fullName>
        <ecNumber evidence="11">2.7.7.19</ecNumber>
    </recommendedName>
</protein>
<dbReference type="InterPro" id="IPR014492">
    <property type="entry name" value="PolyA_polymerase"/>
</dbReference>
<dbReference type="GO" id="GO:0005634">
    <property type="term" value="C:nucleus"/>
    <property type="evidence" value="ECO:0007669"/>
    <property type="project" value="UniProtKB-SubCell"/>
</dbReference>
<dbReference type="PANTHER" id="PTHR10682:SF10">
    <property type="entry name" value="POLYNUCLEOTIDE ADENYLYLTRANSFERASE"/>
    <property type="match status" value="1"/>
</dbReference>
<dbReference type="InterPro" id="IPR007010">
    <property type="entry name" value="PolA_pol_RNA-bd_dom"/>
</dbReference>
<dbReference type="InterPro" id="IPR007012">
    <property type="entry name" value="PolA_pol_cen_dom"/>
</dbReference>
<keyword evidence="6 13" id="KW-0479">Metal-binding</keyword>
<evidence type="ECO:0000256" key="6">
    <source>
        <dbReference type="ARBA" id="ARBA00022723"/>
    </source>
</evidence>
<feature type="binding site" evidence="13">
    <location>
        <position position="67"/>
    </location>
    <ligand>
        <name>Mg(2+)</name>
        <dbReference type="ChEBI" id="CHEBI:18420"/>
        <label>2</label>
        <note>catalytic</note>
    </ligand>
</feature>
<gene>
    <name evidence="18" type="ORF">N0F65_007405</name>
</gene>
<dbReference type="SUPFAM" id="SSF55003">
    <property type="entry name" value="PAP/Archaeal CCA-adding enzyme, C-terminal domain"/>
    <property type="match status" value="1"/>
</dbReference>
<evidence type="ECO:0000256" key="3">
    <source>
        <dbReference type="ARBA" id="ARBA00010912"/>
    </source>
</evidence>
<feature type="binding site" evidence="12">
    <location>
        <begin position="54"/>
        <end position="56"/>
    </location>
    <ligand>
        <name>ATP</name>
        <dbReference type="ChEBI" id="CHEBI:30616"/>
    </ligand>
</feature>
<comment type="subcellular location">
    <subcellularLocation>
        <location evidence="2 11">Nucleus</location>
    </subcellularLocation>
</comment>
<name>A0AAV2ZE95_9STRA</name>
<feature type="region of interest" description="Disordered" evidence="14">
    <location>
        <begin position="474"/>
        <end position="518"/>
    </location>
</feature>
<dbReference type="SUPFAM" id="SSF81631">
    <property type="entry name" value="PAP/OAS1 substrate-binding domain"/>
    <property type="match status" value="1"/>
</dbReference>
<evidence type="ECO:0000256" key="2">
    <source>
        <dbReference type="ARBA" id="ARBA00004123"/>
    </source>
</evidence>
<sequence length="518" mass="58879">MHTLRISGLYETDEEIKQRERVLDRLKVILDEYALHEAPDDADASSKKLQLRTFGSFRLGVHSPEADIDTLCLAPRHCSRTSFFQKVPILLETTASVTELHVISDAFVPVIKMKMDGIPVDLLFVSLNLDSVPESLEVLDDEFLRDLDEPSVRSLNGVRVTERILQLVPDPDAFRTTLIAVKHWAKLRGIYSNVLGFLGGVNWAILVARICQLYPHALPSTLLAKFFRVYHLWAWPNPILLDVVNQQHPLGFPTWNPKINPRDRLHVMPIITPAYPAFNSSYNVLQSTLRIIKAEFGRAASRALEVHLFRSPVLLGTNSISDMVRLCFTRFNHFLRIQITGASADDFCRWFGWVESRLRQFFLRLEGMPELRIHPFARFYDFKEESSGAYVSWCFIALSFHFPKPSPTSTTSTTQHKVDLTGAIRDFACYVDQWEERSEGMDLHVDHVRQEDIPQWVKDSSDGALHRHKRVRSKLDTAASAVAGSSEPKRKKSAAKGHPAANGQTHPKRIKAAVRKVS</sequence>
<evidence type="ECO:0000256" key="11">
    <source>
        <dbReference type="PIRNR" id="PIRNR018425"/>
    </source>
</evidence>
<comment type="function">
    <text evidence="11">Polymerase that creates the 3'-poly(A) tail of mRNA's.</text>
</comment>
<feature type="binding site" evidence="12">
    <location>
        <position position="182"/>
    </location>
    <ligand>
        <name>ATP</name>
        <dbReference type="ChEBI" id="CHEBI:30616"/>
    </ligand>
</feature>
<accession>A0AAV2ZE95</accession>
<evidence type="ECO:0000259" key="15">
    <source>
        <dbReference type="Pfam" id="PF04926"/>
    </source>
</evidence>
<keyword evidence="9 13" id="KW-0460">Magnesium</keyword>
<dbReference type="SUPFAM" id="SSF81301">
    <property type="entry name" value="Nucleotidyltransferase"/>
    <property type="match status" value="1"/>
</dbReference>
<feature type="binding site" evidence="13">
    <location>
        <position position="69"/>
    </location>
    <ligand>
        <name>Mg(2+)</name>
        <dbReference type="ChEBI" id="CHEBI:18420"/>
        <label>1</label>
        <note>catalytic</note>
    </ligand>
</feature>
<feature type="domain" description="Poly(A) polymerase central" evidence="16">
    <location>
        <begin position="174"/>
        <end position="302"/>
    </location>
</feature>
<feature type="binding site" evidence="12">
    <location>
        <position position="191"/>
    </location>
    <ligand>
        <name>ATP</name>
        <dbReference type="ChEBI" id="CHEBI:30616"/>
    </ligand>
</feature>
<feature type="compositionally biased region" description="Basic residues" evidence="14">
    <location>
        <begin position="506"/>
        <end position="518"/>
    </location>
</feature>
<evidence type="ECO:0000256" key="14">
    <source>
        <dbReference type="SAM" id="MobiDB-lite"/>
    </source>
</evidence>
<keyword evidence="5 11" id="KW-0808">Transferase</keyword>
<dbReference type="InterPro" id="IPR048840">
    <property type="entry name" value="PolA_pol_NTPase"/>
</dbReference>
<dbReference type="EMBL" id="DAKRPA010000001">
    <property type="protein sequence ID" value="DBA05243.1"/>
    <property type="molecule type" value="Genomic_DNA"/>
</dbReference>
<comment type="catalytic activity">
    <reaction evidence="11">
        <text>RNA(n) + ATP = RNA(n)-3'-adenine ribonucleotide + diphosphate</text>
        <dbReference type="Rhea" id="RHEA:11332"/>
        <dbReference type="Rhea" id="RHEA-COMP:14527"/>
        <dbReference type="Rhea" id="RHEA-COMP:17347"/>
        <dbReference type="ChEBI" id="CHEBI:30616"/>
        <dbReference type="ChEBI" id="CHEBI:33019"/>
        <dbReference type="ChEBI" id="CHEBI:140395"/>
        <dbReference type="ChEBI" id="CHEBI:173115"/>
        <dbReference type="EC" id="2.7.7.19"/>
    </reaction>
</comment>
<evidence type="ECO:0000313" key="19">
    <source>
        <dbReference type="Proteomes" id="UP001146120"/>
    </source>
</evidence>
<evidence type="ECO:0000259" key="16">
    <source>
        <dbReference type="Pfam" id="PF04928"/>
    </source>
</evidence>
<comment type="caution">
    <text evidence="18">The sequence shown here is derived from an EMBL/GenBank/DDBJ whole genome shotgun (WGS) entry which is preliminary data.</text>
</comment>
<feature type="binding site" evidence="13">
    <location>
        <position position="121"/>
    </location>
    <ligand>
        <name>Mg(2+)</name>
        <dbReference type="ChEBI" id="CHEBI:18420"/>
        <label>2</label>
        <note>catalytic</note>
    </ligand>
</feature>
<reference evidence="18" key="2">
    <citation type="journal article" date="2023" name="Microbiol Resour">
        <title>Decontamination and Annotation of the Draft Genome Sequence of the Oomycete Lagenidium giganteum ARSEF 373.</title>
        <authorList>
            <person name="Morgan W.R."/>
            <person name="Tartar A."/>
        </authorList>
    </citation>
    <scope>NUCLEOTIDE SEQUENCE</scope>
    <source>
        <strain evidence="18">ARSEF 373</strain>
    </source>
</reference>
<feature type="binding site" evidence="12">
    <location>
        <begin position="67"/>
        <end position="69"/>
    </location>
    <ligand>
        <name>ATP</name>
        <dbReference type="ChEBI" id="CHEBI:30616"/>
    </ligand>
</feature>
<dbReference type="Gene3D" id="3.30.460.10">
    <property type="entry name" value="Beta Polymerase, domain 2"/>
    <property type="match status" value="1"/>
</dbReference>
<dbReference type="FunFam" id="1.10.1410.10:FF:000001">
    <property type="entry name" value="Putative poly(A) polymerase gamma"/>
    <property type="match status" value="1"/>
</dbReference>
<feature type="binding site" evidence="12">
    <location>
        <position position="121"/>
    </location>
    <ligand>
        <name>ATP</name>
        <dbReference type="ChEBI" id="CHEBI:30616"/>
    </ligand>
</feature>
<reference evidence="18" key="1">
    <citation type="submission" date="2022-11" db="EMBL/GenBank/DDBJ databases">
        <authorList>
            <person name="Morgan W.R."/>
            <person name="Tartar A."/>
        </authorList>
    </citation>
    <scope>NUCLEOTIDE SEQUENCE</scope>
    <source>
        <strain evidence="18">ARSEF 373</strain>
    </source>
</reference>
<dbReference type="Gene3D" id="3.30.70.590">
    <property type="entry name" value="Poly(A) polymerase predicted RNA binding domain"/>
    <property type="match status" value="1"/>
</dbReference>
<feature type="domain" description="Poly(A) polymerase nucleotidyltransferase" evidence="17">
    <location>
        <begin position="2"/>
        <end position="168"/>
    </location>
</feature>
<keyword evidence="4 11" id="KW-0507">mRNA processing</keyword>
<evidence type="ECO:0000313" key="18">
    <source>
        <dbReference type="EMBL" id="DBA05243.1"/>
    </source>
</evidence>
<dbReference type="CDD" id="cd05402">
    <property type="entry name" value="NT_PAP_TUTase"/>
    <property type="match status" value="1"/>
</dbReference>
<feature type="binding site" evidence="12">
    <location>
        <begin position="200"/>
        <end position="201"/>
    </location>
    <ligand>
        <name>ATP</name>
        <dbReference type="ChEBI" id="CHEBI:30616"/>
    </ligand>
</feature>
<dbReference type="PIRSF" id="PIRSF018425">
    <property type="entry name" value="PolyA_polymerase"/>
    <property type="match status" value="1"/>
</dbReference>
<dbReference type="InterPro" id="IPR043519">
    <property type="entry name" value="NT_sf"/>
</dbReference>
<dbReference type="FunFam" id="3.30.460.10:FF:000092">
    <property type="entry name" value="Poly(A) polymerase, putative"/>
    <property type="match status" value="1"/>
</dbReference>
<evidence type="ECO:0000256" key="4">
    <source>
        <dbReference type="ARBA" id="ARBA00022664"/>
    </source>
</evidence>
<evidence type="ECO:0000256" key="5">
    <source>
        <dbReference type="ARBA" id="ARBA00022679"/>
    </source>
</evidence>
<dbReference type="PANTHER" id="PTHR10682">
    <property type="entry name" value="POLY A POLYMERASE"/>
    <property type="match status" value="1"/>
</dbReference>
<dbReference type="AlphaFoldDB" id="A0AAV2ZE95"/>
<feature type="binding site" evidence="13">
    <location>
        <position position="69"/>
    </location>
    <ligand>
        <name>Mg(2+)</name>
        <dbReference type="ChEBI" id="CHEBI:18420"/>
        <label>2</label>
        <note>catalytic</note>
    </ligand>
</feature>
<comment type="similarity">
    <text evidence="3 11">Belongs to the poly(A) polymerase family.</text>
</comment>
<dbReference type="GO" id="GO:1990817">
    <property type="term" value="F:poly(A) RNA polymerase activity"/>
    <property type="evidence" value="ECO:0007669"/>
    <property type="project" value="UniProtKB-UniRule"/>
</dbReference>
<dbReference type="GO" id="GO:0003723">
    <property type="term" value="F:RNA binding"/>
    <property type="evidence" value="ECO:0007669"/>
    <property type="project" value="UniProtKB-UniRule"/>
</dbReference>
<keyword evidence="8 11" id="KW-0067">ATP-binding</keyword>